<dbReference type="RefSeq" id="WP_124231055.1">
    <property type="nucleotide sequence ID" value="NZ_CABHIS010000009.1"/>
</dbReference>
<name>A0AAE8FRS6_CLOPF</name>
<protein>
    <submittedName>
        <fullName evidence="1">Lasso peptide biosynthesis PqqD family chaperone</fullName>
    </submittedName>
</protein>
<dbReference type="EMBL" id="RQNR01000007">
    <property type="protein sequence ID" value="RQN23582.1"/>
    <property type="molecule type" value="Genomic_DNA"/>
</dbReference>
<dbReference type="Pfam" id="PF05402">
    <property type="entry name" value="PqqD"/>
    <property type="match status" value="1"/>
</dbReference>
<evidence type="ECO:0000313" key="1">
    <source>
        <dbReference type="EMBL" id="RQN23582.1"/>
    </source>
</evidence>
<dbReference type="InterPro" id="IPR008792">
    <property type="entry name" value="PQQD"/>
</dbReference>
<organism evidence="1 2">
    <name type="scientific">Clostridium perfringens</name>
    <dbReference type="NCBI Taxonomy" id="1502"/>
    <lineage>
        <taxon>Bacteria</taxon>
        <taxon>Bacillati</taxon>
        <taxon>Bacillota</taxon>
        <taxon>Clostridia</taxon>
        <taxon>Eubacteriales</taxon>
        <taxon>Clostridiaceae</taxon>
        <taxon>Clostridium</taxon>
    </lineage>
</organism>
<comment type="caution">
    <text evidence="1">The sequence shown here is derived from an EMBL/GenBank/DDBJ whole genome shotgun (WGS) entry which is preliminary data.</text>
</comment>
<dbReference type="AlphaFoldDB" id="A0AAE8FRS6"/>
<gene>
    <name evidence="1" type="ORF">EHZ11_13225</name>
</gene>
<evidence type="ECO:0000313" key="2">
    <source>
        <dbReference type="Proteomes" id="UP000273641"/>
    </source>
</evidence>
<sequence>MVSKLISLDSIVSQKEGIDVTELNGEKVMMDLDKGKYFMLNETGSAILDAINEPKSVSEIIEATIKEYDIDRETCESKVLEYLEKLRHEEIVFIN</sequence>
<dbReference type="NCBIfam" id="NF033536">
    <property type="entry name" value="lasso_PqqD_Bac"/>
    <property type="match status" value="1"/>
</dbReference>
<proteinExistence type="predicted"/>
<dbReference type="Gene3D" id="1.10.10.1150">
    <property type="entry name" value="Coenzyme PQQ synthesis protein D (PqqD)"/>
    <property type="match status" value="1"/>
</dbReference>
<dbReference type="InterPro" id="IPR041881">
    <property type="entry name" value="PqqD_sf"/>
</dbReference>
<reference evidence="1 2" key="1">
    <citation type="submission" date="2018-11" db="EMBL/GenBank/DDBJ databases">
        <title>Draft genome sequences of potential pathogenic Clostridium perfringens from environmental surface water in the North West Province, South Africa.</title>
        <authorList>
            <person name="Fourie J.C.J."/>
            <person name="Sanko T.J."/>
            <person name="Bezuidenhout C."/>
            <person name="Mienie C."/>
            <person name="Adeleke R."/>
        </authorList>
    </citation>
    <scope>NUCLEOTIDE SEQUENCE [LARGE SCALE GENOMIC DNA]</scope>
    <source>
        <strain evidence="1 2">SC4-C13</strain>
    </source>
</reference>
<accession>A0AAE8FRS6</accession>
<dbReference type="Proteomes" id="UP000273641">
    <property type="component" value="Unassembled WGS sequence"/>
</dbReference>